<proteinExistence type="predicted"/>
<gene>
    <name evidence="2" type="ORF">SO3561_09578</name>
</gene>
<dbReference type="AlphaFoldDB" id="A0A250VUV1"/>
<dbReference type="Proteomes" id="UP000217446">
    <property type="component" value="Unassembled WGS sequence"/>
</dbReference>
<keyword evidence="3" id="KW-1185">Reference proteome</keyword>
<dbReference type="InterPro" id="IPR008670">
    <property type="entry name" value="CoA_reduct_LuxC"/>
</dbReference>
<dbReference type="GO" id="GO:0008218">
    <property type="term" value="P:bioluminescence"/>
    <property type="evidence" value="ECO:0007669"/>
    <property type="project" value="InterPro"/>
</dbReference>
<reference evidence="3" key="1">
    <citation type="submission" date="2017-05" db="EMBL/GenBank/DDBJ databases">
        <title>Streptomyces olivochromogenes NBRC 3561 whole genome shotgun sequence.</title>
        <authorList>
            <person name="Dohra H."/>
            <person name="Kodani S."/>
        </authorList>
    </citation>
    <scope>NUCLEOTIDE SEQUENCE [LARGE SCALE GENOMIC DNA]</scope>
    <source>
        <strain evidence="3">NBRC 3561</strain>
    </source>
</reference>
<evidence type="ECO:0000313" key="3">
    <source>
        <dbReference type="Proteomes" id="UP000217446"/>
    </source>
</evidence>
<comment type="caution">
    <text evidence="2">The sequence shown here is derived from an EMBL/GenBank/DDBJ whole genome shotgun (WGS) entry which is preliminary data.</text>
</comment>
<dbReference type="Pfam" id="PF05893">
    <property type="entry name" value="LuxC"/>
    <property type="match status" value="1"/>
</dbReference>
<sequence length="76" mass="7858">MPVDSLLDAAASATVATQTVGVYPGHRKVALCDRLAGAGVQRVVNLGSALSGSIGGPYDAMYPLHRFVSWVVDDDA</sequence>
<accession>A0A250VUV1</accession>
<dbReference type="GO" id="GO:0003995">
    <property type="term" value="F:acyl-CoA dehydrogenase activity"/>
    <property type="evidence" value="ECO:0007669"/>
    <property type="project" value="InterPro"/>
</dbReference>
<keyword evidence="1" id="KW-0521">NADP</keyword>
<dbReference type="EMBL" id="BDQI01000043">
    <property type="protein sequence ID" value="GAX58007.1"/>
    <property type="molecule type" value="Genomic_DNA"/>
</dbReference>
<evidence type="ECO:0000313" key="2">
    <source>
        <dbReference type="EMBL" id="GAX58007.1"/>
    </source>
</evidence>
<name>A0A250VUV1_STROL</name>
<organism evidence="2 3">
    <name type="scientific">Streptomyces olivochromogenes</name>
    <dbReference type="NCBI Taxonomy" id="1963"/>
    <lineage>
        <taxon>Bacteria</taxon>
        <taxon>Bacillati</taxon>
        <taxon>Actinomycetota</taxon>
        <taxon>Actinomycetes</taxon>
        <taxon>Kitasatosporales</taxon>
        <taxon>Streptomycetaceae</taxon>
        <taxon>Streptomyces</taxon>
    </lineage>
</organism>
<protein>
    <submittedName>
        <fullName evidence="2">Long-chain-fatty-acyl-CoA reductase</fullName>
    </submittedName>
</protein>
<evidence type="ECO:0000256" key="1">
    <source>
        <dbReference type="ARBA" id="ARBA00022857"/>
    </source>
</evidence>